<keyword evidence="2" id="KW-1185">Reference proteome</keyword>
<proteinExistence type="predicted"/>
<reference evidence="1 2" key="1">
    <citation type="submission" date="2018-06" db="EMBL/GenBank/DDBJ databases">
        <title>Comparative genomics reveals the genomic features of Rhizophagus irregularis, R. cerebriforme, R. diaphanum and Gigaspora rosea, and their symbiotic lifestyle signature.</title>
        <authorList>
            <person name="Morin E."/>
            <person name="San Clemente H."/>
            <person name="Chen E.C.H."/>
            <person name="De La Providencia I."/>
            <person name="Hainaut M."/>
            <person name="Kuo A."/>
            <person name="Kohler A."/>
            <person name="Murat C."/>
            <person name="Tang N."/>
            <person name="Roy S."/>
            <person name="Loubradou J."/>
            <person name="Henrissat B."/>
            <person name="Grigoriev I.V."/>
            <person name="Corradi N."/>
            <person name="Roux C."/>
            <person name="Martin F.M."/>
        </authorList>
    </citation>
    <scope>NUCLEOTIDE SEQUENCE [LARGE SCALE GENOMIC DNA]</scope>
    <source>
        <strain evidence="1 2">DAOM 194757</strain>
    </source>
</reference>
<dbReference type="AlphaFoldDB" id="A0A397TRP0"/>
<dbReference type="EMBL" id="QKWP01003556">
    <property type="protein sequence ID" value="RIB00832.1"/>
    <property type="molecule type" value="Genomic_DNA"/>
</dbReference>
<comment type="caution">
    <text evidence="1">The sequence shown here is derived from an EMBL/GenBank/DDBJ whole genome shotgun (WGS) entry which is preliminary data.</text>
</comment>
<evidence type="ECO:0000313" key="2">
    <source>
        <dbReference type="Proteomes" id="UP000266673"/>
    </source>
</evidence>
<organism evidence="1 2">
    <name type="scientific">Gigaspora rosea</name>
    <dbReference type="NCBI Taxonomy" id="44941"/>
    <lineage>
        <taxon>Eukaryota</taxon>
        <taxon>Fungi</taxon>
        <taxon>Fungi incertae sedis</taxon>
        <taxon>Mucoromycota</taxon>
        <taxon>Glomeromycotina</taxon>
        <taxon>Glomeromycetes</taxon>
        <taxon>Diversisporales</taxon>
        <taxon>Gigasporaceae</taxon>
        <taxon>Gigaspora</taxon>
    </lineage>
</organism>
<accession>A0A397TRP0</accession>
<gene>
    <name evidence="1" type="ORF">C2G38_2232756</name>
</gene>
<dbReference type="Proteomes" id="UP000266673">
    <property type="component" value="Unassembled WGS sequence"/>
</dbReference>
<sequence length="115" mass="12874">MGPFPPHRRRSELPPYSGLAKWVSASPVPWICLCHETQLRPKAPIQDGNQELQVMYPTDRQETVTGTQELSGKVVFHDTDKSKKLGKPKPIWQDPSKEVAKILDGATKTGILDRS</sequence>
<evidence type="ECO:0000313" key="1">
    <source>
        <dbReference type="EMBL" id="RIB00832.1"/>
    </source>
</evidence>
<name>A0A397TRP0_9GLOM</name>
<protein>
    <submittedName>
        <fullName evidence="1">Uncharacterized protein</fullName>
    </submittedName>
</protein>